<evidence type="ECO:0000313" key="2">
    <source>
        <dbReference type="EMBL" id="KIJ22253.1"/>
    </source>
</evidence>
<dbReference type="EMBL" id="KN838520">
    <property type="protein sequence ID" value="KIJ22253.1"/>
    <property type="molecule type" value="Genomic_DNA"/>
</dbReference>
<dbReference type="Gene3D" id="3.30.70.120">
    <property type="match status" value="1"/>
</dbReference>
<name>A0A0C9T0L0_SPHS4</name>
<reference evidence="2 3" key="1">
    <citation type="submission" date="2014-06" db="EMBL/GenBank/DDBJ databases">
        <title>Evolutionary Origins and Diversification of the Mycorrhizal Mutualists.</title>
        <authorList>
            <consortium name="DOE Joint Genome Institute"/>
            <consortium name="Mycorrhizal Genomics Consortium"/>
            <person name="Kohler A."/>
            <person name="Kuo A."/>
            <person name="Nagy L.G."/>
            <person name="Floudas D."/>
            <person name="Copeland A."/>
            <person name="Barry K.W."/>
            <person name="Cichocki N."/>
            <person name="Veneault-Fourrey C."/>
            <person name="LaButti K."/>
            <person name="Lindquist E.A."/>
            <person name="Lipzen A."/>
            <person name="Lundell T."/>
            <person name="Morin E."/>
            <person name="Murat C."/>
            <person name="Riley R."/>
            <person name="Ohm R."/>
            <person name="Sun H."/>
            <person name="Tunlid A."/>
            <person name="Henrissat B."/>
            <person name="Grigoriev I.V."/>
            <person name="Hibbett D.S."/>
            <person name="Martin F."/>
        </authorList>
    </citation>
    <scope>NUCLEOTIDE SEQUENCE [LARGE SCALE GENOMIC DNA]</scope>
    <source>
        <strain evidence="2 3">SS14</strain>
    </source>
</reference>
<protein>
    <recommendedName>
        <fullName evidence="1">ATP phosphoribosyltransferase</fullName>
    </recommendedName>
</protein>
<dbReference type="HOGENOM" id="CLU_120084_1_0_1"/>
<evidence type="ECO:0000256" key="1">
    <source>
        <dbReference type="ARBA" id="ARBA00020998"/>
    </source>
</evidence>
<dbReference type="Proteomes" id="UP000054279">
    <property type="component" value="Unassembled WGS sequence"/>
</dbReference>
<dbReference type="PANTHER" id="PTHR41774">
    <property type="match status" value="1"/>
</dbReference>
<evidence type="ECO:0000313" key="3">
    <source>
        <dbReference type="Proteomes" id="UP000054279"/>
    </source>
</evidence>
<dbReference type="SUPFAM" id="SSF102705">
    <property type="entry name" value="NIF3 (NGG1p interacting factor 3)-like"/>
    <property type="match status" value="1"/>
</dbReference>
<accession>A0A0C9T0L0</accession>
<dbReference type="AlphaFoldDB" id="A0A0C9T0L0"/>
<dbReference type="OrthoDB" id="15981at2759"/>
<dbReference type="PANTHER" id="PTHR41774:SF1">
    <property type="entry name" value="NGG1P INTERACTING FACTOR NIF3"/>
    <property type="match status" value="1"/>
</dbReference>
<sequence>MPTFKLVFFSPVASTQQILRHLFASAPDNVGKIGLYRACAFVGRGTGQFLPLEGANPNIGEVGKPEFVEENRVEVIVNDQEDKVQIRRAIEELKKVHPYEEPAYEVYKLEDL</sequence>
<dbReference type="InterPro" id="IPR015867">
    <property type="entry name" value="N-reg_PII/ATP_PRibTrfase_C"/>
</dbReference>
<proteinExistence type="predicted"/>
<keyword evidence="3" id="KW-1185">Reference proteome</keyword>
<dbReference type="InterPro" id="IPR036069">
    <property type="entry name" value="DUF34/NIF3_sf"/>
</dbReference>
<organism evidence="2 3">
    <name type="scientific">Sphaerobolus stellatus (strain SS14)</name>
    <dbReference type="NCBI Taxonomy" id="990650"/>
    <lineage>
        <taxon>Eukaryota</taxon>
        <taxon>Fungi</taxon>
        <taxon>Dikarya</taxon>
        <taxon>Basidiomycota</taxon>
        <taxon>Agaricomycotina</taxon>
        <taxon>Agaricomycetes</taxon>
        <taxon>Phallomycetidae</taxon>
        <taxon>Geastrales</taxon>
        <taxon>Sphaerobolaceae</taxon>
        <taxon>Sphaerobolus</taxon>
    </lineage>
</organism>
<gene>
    <name evidence="2" type="ORF">M422DRAFT_197390</name>
</gene>